<name>A0A1H0YP81_STREI</name>
<gene>
    <name evidence="2" type="ORF">SAMN05216392_0780</name>
</gene>
<organism evidence="2 3">
    <name type="scientific">Streptococcus equinus</name>
    <name type="common">Streptococcus bovis</name>
    <dbReference type="NCBI Taxonomy" id="1335"/>
    <lineage>
        <taxon>Bacteria</taxon>
        <taxon>Bacillati</taxon>
        <taxon>Bacillota</taxon>
        <taxon>Bacilli</taxon>
        <taxon>Lactobacillales</taxon>
        <taxon>Streptococcaceae</taxon>
        <taxon>Streptococcus</taxon>
    </lineage>
</organism>
<reference evidence="2 3" key="1">
    <citation type="submission" date="2016-10" db="EMBL/GenBank/DDBJ databases">
        <authorList>
            <person name="de Groot N.N."/>
        </authorList>
    </citation>
    <scope>NUCLEOTIDE SEQUENCE [LARGE SCALE GENOMIC DNA]</scope>
    <source>
        <strain evidence="2 3">Sb05</strain>
    </source>
</reference>
<accession>A0A1H0YP81</accession>
<proteinExistence type="predicted"/>
<dbReference type="AlphaFoldDB" id="A0A1H0YP81"/>
<evidence type="ECO:0000313" key="3">
    <source>
        <dbReference type="Proteomes" id="UP000182870"/>
    </source>
</evidence>
<sequence length="510" mass="58446">MAYTETFVDSTGQTHTLKPRFHRQARMRYRAESLEELFAEDFKLLKQYINHHQTVQRPRIQELLDYAEGNNHTILESERRKDQDMADTRAVHNFGEYIATFKQGYLVGNPIQVSYDDSDNESVAEFLDEISKDNSFHQLNRSLVLDLSKTGRAYDLVYRTQEDETKAVKLDPTAAFVIYDMTKEENSLVGVRYYDKNQFSDSQKIIEVYTPDEVLIIDSSKDFKVIDRTPHFFGTVPLTEYLNSSNGMGDYESVLSLIDLYDASQSDTANYMQDLSDAILAIIGRVSFPADCDTAEKQIEFMRKMRKARLLNLEPPVDTNGNEGTVDAKYLYKQYDVNGTEAYKNRVIDDIHKITNTPDLSDDNFSGTQSGEAMKWKIFGFDQKRVDMQALFEKSLKRRYKLIARISETLKEIQDFDLSKVRVTFVPNLPADTSSVVANAKSLYGVVSDETVYSMLQSATGVDAKTEMERIRNQQENSSLLSVQLEKNSRLSDNDLNGEDDGKRVLEEED</sequence>
<feature type="compositionally biased region" description="Polar residues" evidence="1">
    <location>
        <begin position="475"/>
        <end position="486"/>
    </location>
</feature>
<dbReference type="NCBIfam" id="TIGR01538">
    <property type="entry name" value="portal_SPP1"/>
    <property type="match status" value="1"/>
</dbReference>
<dbReference type="InterPro" id="IPR006428">
    <property type="entry name" value="Portal_SPP1-type"/>
</dbReference>
<feature type="region of interest" description="Disordered" evidence="1">
    <location>
        <begin position="475"/>
        <end position="510"/>
    </location>
</feature>
<dbReference type="Proteomes" id="UP000182870">
    <property type="component" value="Unassembled WGS sequence"/>
</dbReference>
<feature type="compositionally biased region" description="Basic and acidic residues" evidence="1">
    <location>
        <begin position="500"/>
        <end position="510"/>
    </location>
</feature>
<dbReference type="OrthoDB" id="3189403at2"/>
<evidence type="ECO:0000313" key="2">
    <source>
        <dbReference type="EMBL" id="SDQ16878.1"/>
    </source>
</evidence>
<protein>
    <submittedName>
        <fullName evidence="2">Phage portal protein, SPP1 family</fullName>
    </submittedName>
</protein>
<dbReference type="RefSeq" id="WP_074560474.1">
    <property type="nucleotide sequence ID" value="NZ_FNKE01000001.1"/>
</dbReference>
<dbReference type="Pfam" id="PF05133">
    <property type="entry name" value="SPP1_portal"/>
    <property type="match status" value="1"/>
</dbReference>
<dbReference type="InterPro" id="IPR021145">
    <property type="entry name" value="Portal_protein_SPP1_Gp6-like"/>
</dbReference>
<evidence type="ECO:0000256" key="1">
    <source>
        <dbReference type="SAM" id="MobiDB-lite"/>
    </source>
</evidence>
<dbReference type="EMBL" id="FNKE01000001">
    <property type="protein sequence ID" value="SDQ16878.1"/>
    <property type="molecule type" value="Genomic_DNA"/>
</dbReference>